<evidence type="ECO:0000256" key="5">
    <source>
        <dbReference type="ARBA" id="ARBA00023002"/>
    </source>
</evidence>
<evidence type="ECO:0000256" key="6">
    <source>
        <dbReference type="ARBA" id="ARBA00023004"/>
    </source>
</evidence>
<dbReference type="SUPFAM" id="SSF51197">
    <property type="entry name" value="Clavaminate synthase-like"/>
    <property type="match status" value="1"/>
</dbReference>
<evidence type="ECO:0000313" key="10">
    <source>
        <dbReference type="Proteomes" id="UP001479436"/>
    </source>
</evidence>
<protein>
    <recommendedName>
        <fullName evidence="11">Gamma-butyrobetaine dioxygenase</fullName>
    </recommendedName>
</protein>
<dbReference type="CDD" id="cd00250">
    <property type="entry name" value="CAS_like"/>
    <property type="match status" value="1"/>
</dbReference>
<dbReference type="Pfam" id="PF06155">
    <property type="entry name" value="GBBH-like_N"/>
    <property type="match status" value="1"/>
</dbReference>
<dbReference type="Pfam" id="PF02668">
    <property type="entry name" value="TauD"/>
    <property type="match status" value="1"/>
</dbReference>
<evidence type="ECO:0000259" key="8">
    <source>
        <dbReference type="Pfam" id="PF06155"/>
    </source>
</evidence>
<gene>
    <name evidence="9" type="ORF">K7432_002342</name>
</gene>
<evidence type="ECO:0000256" key="4">
    <source>
        <dbReference type="ARBA" id="ARBA00022964"/>
    </source>
</evidence>
<accession>A0ABR2W7Y0</accession>
<comment type="similarity">
    <text evidence="2">Belongs to the gamma-BBH/TMLD family.</text>
</comment>
<dbReference type="Gene3D" id="3.60.130.10">
    <property type="entry name" value="Clavaminate synthase-like"/>
    <property type="match status" value="1"/>
</dbReference>
<dbReference type="EMBL" id="JASJQH010006937">
    <property type="protein sequence ID" value="KAK9722907.1"/>
    <property type="molecule type" value="Genomic_DNA"/>
</dbReference>
<comment type="cofactor">
    <cofactor evidence="1">
        <name>Fe(2+)</name>
        <dbReference type="ChEBI" id="CHEBI:29033"/>
    </cofactor>
</comment>
<dbReference type="Gene3D" id="3.30.2020.30">
    <property type="match status" value="1"/>
</dbReference>
<keyword evidence="3" id="KW-0479">Metal-binding</keyword>
<name>A0ABR2W7Y0_9FUNG</name>
<reference evidence="9 10" key="1">
    <citation type="submission" date="2023-04" db="EMBL/GenBank/DDBJ databases">
        <title>Genome of Basidiobolus ranarum AG-B5.</title>
        <authorList>
            <person name="Stajich J.E."/>
            <person name="Carter-House D."/>
            <person name="Gryganskyi A."/>
        </authorList>
    </citation>
    <scope>NUCLEOTIDE SEQUENCE [LARGE SCALE GENOMIC DNA]</scope>
    <source>
        <strain evidence="9 10">AG-B5</strain>
    </source>
</reference>
<keyword evidence="6" id="KW-0408">Iron</keyword>
<evidence type="ECO:0000256" key="1">
    <source>
        <dbReference type="ARBA" id="ARBA00001954"/>
    </source>
</evidence>
<dbReference type="InterPro" id="IPR050411">
    <property type="entry name" value="AlphaKG_dependent_hydroxylases"/>
</dbReference>
<dbReference type="InterPro" id="IPR042098">
    <property type="entry name" value="TauD-like_sf"/>
</dbReference>
<dbReference type="PANTHER" id="PTHR10696:SF25">
    <property type="entry name" value="OXIDOREDUCTASE AIM17-RELATED"/>
    <property type="match status" value="1"/>
</dbReference>
<dbReference type="InterPro" id="IPR003819">
    <property type="entry name" value="TauD/TfdA-like"/>
</dbReference>
<dbReference type="InterPro" id="IPR010376">
    <property type="entry name" value="GBBH-like_N"/>
</dbReference>
<keyword evidence="4" id="KW-0223">Dioxygenase</keyword>
<dbReference type="Proteomes" id="UP001479436">
    <property type="component" value="Unassembled WGS sequence"/>
</dbReference>
<organism evidence="9 10">
    <name type="scientific">Basidiobolus ranarum</name>
    <dbReference type="NCBI Taxonomy" id="34480"/>
    <lineage>
        <taxon>Eukaryota</taxon>
        <taxon>Fungi</taxon>
        <taxon>Fungi incertae sedis</taxon>
        <taxon>Zoopagomycota</taxon>
        <taxon>Entomophthoromycotina</taxon>
        <taxon>Basidiobolomycetes</taxon>
        <taxon>Basidiobolales</taxon>
        <taxon>Basidiobolaceae</taxon>
        <taxon>Basidiobolus</taxon>
    </lineage>
</organism>
<proteinExistence type="inferred from homology"/>
<evidence type="ECO:0000259" key="7">
    <source>
        <dbReference type="Pfam" id="PF02668"/>
    </source>
</evidence>
<evidence type="ECO:0008006" key="11">
    <source>
        <dbReference type="Google" id="ProtNLM"/>
    </source>
</evidence>
<evidence type="ECO:0000313" key="9">
    <source>
        <dbReference type="EMBL" id="KAK9722907.1"/>
    </source>
</evidence>
<dbReference type="InterPro" id="IPR038492">
    <property type="entry name" value="GBBH-like_N_sf"/>
</dbReference>
<evidence type="ECO:0000256" key="3">
    <source>
        <dbReference type="ARBA" id="ARBA00022723"/>
    </source>
</evidence>
<feature type="domain" description="Gamma-butyrobetaine hydroxylase-like N-terminal" evidence="8">
    <location>
        <begin position="64"/>
        <end position="137"/>
    </location>
</feature>
<evidence type="ECO:0000256" key="2">
    <source>
        <dbReference type="ARBA" id="ARBA00008654"/>
    </source>
</evidence>
<dbReference type="PANTHER" id="PTHR10696">
    <property type="entry name" value="GAMMA-BUTYROBETAINE HYDROXYLASE-RELATED"/>
    <property type="match status" value="1"/>
</dbReference>
<feature type="domain" description="TauD/TfdA-like" evidence="7">
    <location>
        <begin position="182"/>
        <end position="425"/>
    </location>
</feature>
<keyword evidence="5" id="KW-0560">Oxidoreductase</keyword>
<comment type="caution">
    <text evidence="9">The sequence shown here is derived from an EMBL/GenBank/DDBJ whole genome shotgun (WGS) entry which is preliminary data.</text>
</comment>
<keyword evidence="10" id="KW-1185">Reference proteome</keyword>
<sequence length="449" mass="51482">MVFQKFFSLVPGKLSFNKVLSCRTLASPSYRLRQAAATTTYRFQSTSAVTNQTLNVSVDNLTTENEDQNLLVKWPQGESRFSYLWLRDNCPCPQCIHPDSRQKLHSSCDVPMDVQPTSVTIESEQVTIAWSKELLNHSTPDAPQPHISTYPLKWLQTYSSEENQKRYRYNHMLPVAWEPETLGKDNLRIPYEEYMNTETGLLKCLRQLNDFGLCFLSGVPTSDDEVIKVANRIGSIKETFYGKSWDVKSVPQAKNIAYTSLFLGLHMDLLYFESPPGVQLLHSLRNEATGGDSIFLDSFKAVEILKEQYPEDYKVLTQVPVTFHYINDGRHMHFKRPTIVDNSLNDHLIVNYAPPFQGPLEIPQEMMPTFYKAFQRFSAIIADPSLLYQTRLNQGDLVLFANRRVLHGRTSFDPTSGSRHFKGTYIDIDDLKDRLRVYSEKAETGSLHI</sequence>